<keyword evidence="15" id="KW-1185">Reference proteome</keyword>
<feature type="domain" description="C2H2-type" evidence="12">
    <location>
        <begin position="282"/>
        <end position="309"/>
    </location>
</feature>
<dbReference type="SUPFAM" id="SSF56672">
    <property type="entry name" value="DNA/RNA polymerases"/>
    <property type="match status" value="1"/>
</dbReference>
<feature type="domain" description="C2H2-type" evidence="12">
    <location>
        <begin position="473"/>
        <end position="500"/>
    </location>
</feature>
<dbReference type="SUPFAM" id="SSF57667">
    <property type="entry name" value="beta-beta-alpha zinc fingers"/>
    <property type="match status" value="6"/>
</dbReference>
<dbReference type="PROSITE" id="PS50157">
    <property type="entry name" value="ZINC_FINGER_C2H2_2"/>
    <property type="match status" value="8"/>
</dbReference>
<dbReference type="GO" id="GO:0008270">
    <property type="term" value="F:zinc ion binding"/>
    <property type="evidence" value="ECO:0007669"/>
    <property type="project" value="UniProtKB-KW"/>
</dbReference>
<dbReference type="PROSITE" id="PS50878">
    <property type="entry name" value="RT_POL"/>
    <property type="match status" value="1"/>
</dbReference>
<protein>
    <recommendedName>
        <fullName evidence="1">RNA-directed DNA polymerase</fullName>
        <ecNumber evidence="1">2.7.7.49</ecNumber>
    </recommendedName>
</protein>
<dbReference type="InterPro" id="IPR043502">
    <property type="entry name" value="DNA/RNA_pol_sf"/>
</dbReference>
<organism evidence="14 15">
    <name type="scientific">Trichonephila clavata</name>
    <name type="common">Joro spider</name>
    <name type="synonym">Nephila clavata</name>
    <dbReference type="NCBI Taxonomy" id="2740835"/>
    <lineage>
        <taxon>Eukaryota</taxon>
        <taxon>Metazoa</taxon>
        <taxon>Ecdysozoa</taxon>
        <taxon>Arthropoda</taxon>
        <taxon>Chelicerata</taxon>
        <taxon>Arachnida</taxon>
        <taxon>Araneae</taxon>
        <taxon>Araneomorphae</taxon>
        <taxon>Entelegynae</taxon>
        <taxon>Araneoidea</taxon>
        <taxon>Nephilidae</taxon>
        <taxon>Trichonephila</taxon>
    </lineage>
</organism>
<keyword evidence="9" id="KW-0511">Multifunctional enzyme</keyword>
<dbReference type="AlphaFoldDB" id="A0A8X6FMN7"/>
<evidence type="ECO:0000259" key="13">
    <source>
        <dbReference type="PROSITE" id="PS50878"/>
    </source>
</evidence>
<feature type="domain" description="C2H2-type" evidence="12">
    <location>
        <begin position="587"/>
        <end position="614"/>
    </location>
</feature>
<evidence type="ECO:0000256" key="10">
    <source>
        <dbReference type="PROSITE-ProRule" id="PRU00042"/>
    </source>
</evidence>
<dbReference type="GO" id="GO:0003964">
    <property type="term" value="F:RNA-directed DNA polymerase activity"/>
    <property type="evidence" value="ECO:0007669"/>
    <property type="project" value="UniProtKB-KW"/>
</dbReference>
<keyword evidence="5" id="KW-0255">Endonuclease</keyword>
<dbReference type="GO" id="GO:0004519">
    <property type="term" value="F:endonuclease activity"/>
    <property type="evidence" value="ECO:0007669"/>
    <property type="project" value="UniProtKB-KW"/>
</dbReference>
<dbReference type="InterPro" id="IPR041577">
    <property type="entry name" value="RT_RNaseH_2"/>
</dbReference>
<feature type="domain" description="C2H2-type" evidence="12">
    <location>
        <begin position="743"/>
        <end position="770"/>
    </location>
</feature>
<dbReference type="CDD" id="cd01647">
    <property type="entry name" value="RT_LTR"/>
    <property type="match status" value="1"/>
</dbReference>
<dbReference type="InterPro" id="IPR043128">
    <property type="entry name" value="Rev_trsase/Diguanyl_cyclase"/>
</dbReference>
<evidence type="ECO:0000256" key="9">
    <source>
        <dbReference type="ARBA" id="ARBA00023268"/>
    </source>
</evidence>
<feature type="domain" description="Reverse transcriptase" evidence="13">
    <location>
        <begin position="1"/>
        <end position="67"/>
    </location>
</feature>
<dbReference type="FunFam" id="3.10.20.370:FF:000001">
    <property type="entry name" value="Retrovirus-related Pol polyprotein from transposon 17.6-like protein"/>
    <property type="match status" value="1"/>
</dbReference>
<keyword evidence="5" id="KW-0378">Hydrolase</keyword>
<feature type="compositionally biased region" description="Acidic residues" evidence="11">
    <location>
        <begin position="575"/>
        <end position="584"/>
    </location>
</feature>
<dbReference type="InterPro" id="IPR050951">
    <property type="entry name" value="Retrovirus_Pol_polyprotein"/>
</dbReference>
<dbReference type="PROSITE" id="PS00028">
    <property type="entry name" value="ZINC_FINGER_C2H2_1"/>
    <property type="match status" value="9"/>
</dbReference>
<accession>A0A8X6FMN7</accession>
<evidence type="ECO:0000256" key="4">
    <source>
        <dbReference type="ARBA" id="ARBA00022723"/>
    </source>
</evidence>
<dbReference type="FunFam" id="3.30.160.60:FF:000065">
    <property type="entry name" value="B-cell CLL/lymphoma 6, member B"/>
    <property type="match status" value="1"/>
</dbReference>
<proteinExistence type="predicted"/>
<feature type="domain" description="C2H2-type" evidence="12">
    <location>
        <begin position="338"/>
        <end position="362"/>
    </location>
</feature>
<feature type="region of interest" description="Disordered" evidence="11">
    <location>
        <begin position="505"/>
        <end position="524"/>
    </location>
</feature>
<keyword evidence="3" id="KW-0540">Nuclease</keyword>
<keyword evidence="4" id="KW-0479">Metal-binding</keyword>
<dbReference type="Gene3D" id="3.30.70.270">
    <property type="match status" value="2"/>
</dbReference>
<evidence type="ECO:0000256" key="3">
    <source>
        <dbReference type="ARBA" id="ARBA00022722"/>
    </source>
</evidence>
<dbReference type="FunFam" id="3.30.70.270:FF:000020">
    <property type="entry name" value="Transposon Tf2-6 polyprotein-like Protein"/>
    <property type="match status" value="1"/>
</dbReference>
<dbReference type="Gene3D" id="3.10.20.370">
    <property type="match status" value="1"/>
</dbReference>
<dbReference type="OrthoDB" id="6077919at2759"/>
<evidence type="ECO:0000313" key="14">
    <source>
        <dbReference type="EMBL" id="GFQ82964.1"/>
    </source>
</evidence>
<keyword evidence="2" id="KW-0548">Nucleotidyltransferase</keyword>
<dbReference type="Pfam" id="PF17919">
    <property type="entry name" value="RT_RNaseH_2"/>
    <property type="match status" value="1"/>
</dbReference>
<dbReference type="InterPro" id="IPR036236">
    <property type="entry name" value="Znf_C2H2_sf"/>
</dbReference>
<dbReference type="FunFam" id="3.30.160.60:FF:000446">
    <property type="entry name" value="Zinc finger protein"/>
    <property type="match status" value="1"/>
</dbReference>
<comment type="caution">
    <text evidence="14">The sequence shown here is derived from an EMBL/GenBank/DDBJ whole genome shotgun (WGS) entry which is preliminary data.</text>
</comment>
<feature type="domain" description="C2H2-type" evidence="12">
    <location>
        <begin position="367"/>
        <end position="389"/>
    </location>
</feature>
<dbReference type="EC" id="2.7.7.49" evidence="1"/>
<sequence>METVLNGLTPEACLVYLDDIIIVGKSFEEHLSNLRRVFEKLKEAKLKLNPSKCNLFRHEVNYLGHIISADGVRTDPQKVSAVKDWRRPKNVHELRSFLGLCTYYRRFVKGFSSIARPLHRLTENKQKFLWTDECEEAFNSLKAALTSSPILVYPDPEKQFILDTDASHESVGAVLSQEINGQEHVIAYWSKCLSKPERNYCVTRKELLAIVKAVENFHSYLYGRKFLLRTDHASLTWLLNFKNTEGQIARWIQKLEEYDFEIKHRKGSLHEDGLIDSDAKPHVCTTCGQSFSLKIQLKRHTLLHANGAPFVCINCKKDSENEESKFYNLRLAKKTEGYVCDICKESFNSKRLLFRHTAKEHTFVHTYTCDDCPECFGSASELRKHALVHKVKVVNKRNLNKTEIRGEDSSEEKFNKSSKKLSCENCNKSFAYLACLDKHLLKCNAKPTIASQPDVSPKKPRALKIFYAGDKKHDCNICGKSFTRKSALEGHEISHVKEKFDSPYEELSDSSLHGEESDDYELSPKKPRLSKINVKKSFTCESCNFVCFSYQTLSKHISNHRAKEENSYGKGHYEDSEDEDEEEEDGRKCPICDKKFSTVAELENHSLTHIKKEDEKKLKIVEDEEGDYPCEICEKVFNTKRRLKKHLLFHVTRNREDNPMKWAIGRKQRSKDFACEMCGKRFAGETCLKKHLLRHENGEVKEKRPKRTRKEKVIPTLICEFCNEEFTGRRGAYVKHIHSHTPEVCGICDERFVDRQGLREHCKIHVGTEEGRMFMECSQKALDAKNGLLPPEPKVEYIYLVLR</sequence>
<evidence type="ECO:0000256" key="2">
    <source>
        <dbReference type="ARBA" id="ARBA00022695"/>
    </source>
</evidence>
<gene>
    <name evidence="14" type="primary">pol</name>
    <name evidence="14" type="ORF">TNCT_216932</name>
</gene>
<evidence type="ECO:0000256" key="11">
    <source>
        <dbReference type="SAM" id="MobiDB-lite"/>
    </source>
</evidence>
<keyword evidence="2" id="KW-0808">Transferase</keyword>
<dbReference type="GO" id="GO:0005634">
    <property type="term" value="C:nucleus"/>
    <property type="evidence" value="ECO:0007669"/>
    <property type="project" value="UniProtKB-ARBA"/>
</dbReference>
<dbReference type="PANTHER" id="PTHR37984">
    <property type="entry name" value="PROTEIN CBG26694"/>
    <property type="match status" value="1"/>
</dbReference>
<evidence type="ECO:0000313" key="15">
    <source>
        <dbReference type="Proteomes" id="UP000887116"/>
    </source>
</evidence>
<dbReference type="Pfam" id="PF13894">
    <property type="entry name" value="zf-C2H2_4"/>
    <property type="match status" value="1"/>
</dbReference>
<keyword evidence="8" id="KW-0695">RNA-directed DNA polymerase</keyword>
<evidence type="ECO:0000256" key="8">
    <source>
        <dbReference type="ARBA" id="ARBA00022918"/>
    </source>
</evidence>
<dbReference type="CDD" id="cd09274">
    <property type="entry name" value="RNase_HI_RT_Ty3"/>
    <property type="match status" value="1"/>
</dbReference>
<keyword evidence="7" id="KW-0862">Zinc</keyword>
<name>A0A8X6FMN7_TRICU</name>
<evidence type="ECO:0000256" key="1">
    <source>
        <dbReference type="ARBA" id="ARBA00012493"/>
    </source>
</evidence>
<dbReference type="InterPro" id="IPR000477">
    <property type="entry name" value="RT_dom"/>
</dbReference>
<dbReference type="PANTHER" id="PTHR37984:SF5">
    <property type="entry name" value="PROTEIN NYNRIN-LIKE"/>
    <property type="match status" value="1"/>
</dbReference>
<evidence type="ECO:0000256" key="7">
    <source>
        <dbReference type="ARBA" id="ARBA00022833"/>
    </source>
</evidence>
<evidence type="ECO:0000256" key="5">
    <source>
        <dbReference type="ARBA" id="ARBA00022759"/>
    </source>
</evidence>
<feature type="compositionally biased region" description="Basic and acidic residues" evidence="11">
    <location>
        <begin position="561"/>
        <end position="574"/>
    </location>
</feature>
<dbReference type="Gene3D" id="3.30.160.60">
    <property type="entry name" value="Classic Zinc Finger"/>
    <property type="match status" value="6"/>
</dbReference>
<dbReference type="Pfam" id="PF00078">
    <property type="entry name" value="RVT_1"/>
    <property type="match status" value="1"/>
</dbReference>
<dbReference type="Pfam" id="PF00096">
    <property type="entry name" value="zf-C2H2"/>
    <property type="match status" value="6"/>
</dbReference>
<dbReference type="FunFam" id="3.30.70.270:FF:000003">
    <property type="entry name" value="Transposon Ty3-G Gag-Pol polyprotein"/>
    <property type="match status" value="1"/>
</dbReference>
<dbReference type="EMBL" id="BMAO01002739">
    <property type="protein sequence ID" value="GFQ82964.1"/>
    <property type="molecule type" value="Genomic_DNA"/>
</dbReference>
<dbReference type="InterPro" id="IPR013087">
    <property type="entry name" value="Znf_C2H2_type"/>
</dbReference>
<keyword evidence="6 10" id="KW-0863">Zinc-finger</keyword>
<feature type="domain" description="C2H2-type" evidence="12">
    <location>
        <begin position="628"/>
        <end position="655"/>
    </location>
</feature>
<feature type="domain" description="C2H2-type" evidence="12">
    <location>
        <begin position="673"/>
        <end position="700"/>
    </location>
</feature>
<dbReference type="SMART" id="SM00355">
    <property type="entry name" value="ZnF_C2H2"/>
    <property type="match status" value="11"/>
</dbReference>
<dbReference type="Proteomes" id="UP000887116">
    <property type="component" value="Unassembled WGS sequence"/>
</dbReference>
<evidence type="ECO:0000256" key="6">
    <source>
        <dbReference type="ARBA" id="ARBA00022771"/>
    </source>
</evidence>
<reference evidence="14" key="1">
    <citation type="submission" date="2020-07" db="EMBL/GenBank/DDBJ databases">
        <title>Multicomponent nature underlies the extraordinary mechanical properties of spider dragline silk.</title>
        <authorList>
            <person name="Kono N."/>
            <person name="Nakamura H."/>
            <person name="Mori M."/>
            <person name="Yoshida Y."/>
            <person name="Ohtoshi R."/>
            <person name="Malay A.D."/>
            <person name="Moran D.A.P."/>
            <person name="Tomita M."/>
            <person name="Numata K."/>
            <person name="Arakawa K."/>
        </authorList>
    </citation>
    <scope>NUCLEOTIDE SEQUENCE</scope>
</reference>
<evidence type="ECO:0000259" key="12">
    <source>
        <dbReference type="PROSITE" id="PS50157"/>
    </source>
</evidence>
<feature type="region of interest" description="Disordered" evidence="11">
    <location>
        <begin position="559"/>
        <end position="586"/>
    </location>
</feature>